<reference evidence="1" key="1">
    <citation type="journal article" date="2019" name="bioRxiv">
        <title>The Genome of the Zebra Mussel, Dreissena polymorpha: A Resource for Invasive Species Research.</title>
        <authorList>
            <person name="McCartney M.A."/>
            <person name="Auch B."/>
            <person name="Kono T."/>
            <person name="Mallez S."/>
            <person name="Zhang Y."/>
            <person name="Obille A."/>
            <person name="Becker A."/>
            <person name="Abrahante J.E."/>
            <person name="Garbe J."/>
            <person name="Badalamenti J.P."/>
            <person name="Herman A."/>
            <person name="Mangelson H."/>
            <person name="Liachko I."/>
            <person name="Sullivan S."/>
            <person name="Sone E.D."/>
            <person name="Koren S."/>
            <person name="Silverstein K.A.T."/>
            <person name="Beckman K.B."/>
            <person name="Gohl D.M."/>
        </authorList>
    </citation>
    <scope>NUCLEOTIDE SEQUENCE</scope>
    <source>
        <strain evidence="1">Duluth1</strain>
        <tissue evidence="1">Whole animal</tissue>
    </source>
</reference>
<evidence type="ECO:0000313" key="2">
    <source>
        <dbReference type="Proteomes" id="UP000828390"/>
    </source>
</evidence>
<proteinExistence type="predicted"/>
<dbReference type="Proteomes" id="UP000828390">
    <property type="component" value="Unassembled WGS sequence"/>
</dbReference>
<dbReference type="EMBL" id="JAIWYP010000083">
    <property type="protein sequence ID" value="KAH3690030.1"/>
    <property type="molecule type" value="Genomic_DNA"/>
</dbReference>
<accession>A0A9D3Y182</accession>
<protein>
    <submittedName>
        <fullName evidence="1">Uncharacterized protein</fullName>
    </submittedName>
</protein>
<keyword evidence="2" id="KW-1185">Reference proteome</keyword>
<sequence length="103" mass="11314">MDGIDVVNANTGACVREVIAHTIKVKDDIESAVIEGSDILNANTEACVQELIAHTLKGKEDIETTVTALVDVAKREIQDSKTKKDDKDYESQYKGKHACIYYA</sequence>
<evidence type="ECO:0000313" key="1">
    <source>
        <dbReference type="EMBL" id="KAH3690030.1"/>
    </source>
</evidence>
<organism evidence="1 2">
    <name type="scientific">Dreissena polymorpha</name>
    <name type="common">Zebra mussel</name>
    <name type="synonym">Mytilus polymorpha</name>
    <dbReference type="NCBI Taxonomy" id="45954"/>
    <lineage>
        <taxon>Eukaryota</taxon>
        <taxon>Metazoa</taxon>
        <taxon>Spiralia</taxon>
        <taxon>Lophotrochozoa</taxon>
        <taxon>Mollusca</taxon>
        <taxon>Bivalvia</taxon>
        <taxon>Autobranchia</taxon>
        <taxon>Heteroconchia</taxon>
        <taxon>Euheterodonta</taxon>
        <taxon>Imparidentia</taxon>
        <taxon>Neoheterodontei</taxon>
        <taxon>Myida</taxon>
        <taxon>Dreissenoidea</taxon>
        <taxon>Dreissenidae</taxon>
        <taxon>Dreissena</taxon>
    </lineage>
</organism>
<name>A0A9D3Y182_DREPO</name>
<reference evidence="1" key="2">
    <citation type="submission" date="2020-11" db="EMBL/GenBank/DDBJ databases">
        <authorList>
            <person name="McCartney M.A."/>
            <person name="Auch B."/>
            <person name="Kono T."/>
            <person name="Mallez S."/>
            <person name="Becker A."/>
            <person name="Gohl D.M."/>
            <person name="Silverstein K.A.T."/>
            <person name="Koren S."/>
            <person name="Bechman K.B."/>
            <person name="Herman A."/>
            <person name="Abrahante J.E."/>
            <person name="Garbe J."/>
        </authorList>
    </citation>
    <scope>NUCLEOTIDE SEQUENCE</scope>
    <source>
        <strain evidence="1">Duluth1</strain>
        <tissue evidence="1">Whole animal</tissue>
    </source>
</reference>
<dbReference type="AlphaFoldDB" id="A0A9D3Y182"/>
<gene>
    <name evidence="1" type="ORF">DPMN_192273</name>
</gene>
<comment type="caution">
    <text evidence="1">The sequence shown here is derived from an EMBL/GenBank/DDBJ whole genome shotgun (WGS) entry which is preliminary data.</text>
</comment>